<keyword evidence="3" id="KW-1185">Reference proteome</keyword>
<accession>A0A6I8PBP9</accession>
<feature type="region of interest" description="Disordered" evidence="1">
    <location>
        <begin position="319"/>
        <end position="421"/>
    </location>
</feature>
<dbReference type="SMART" id="SM00390">
    <property type="entry name" value="GoLoco"/>
    <property type="match status" value="2"/>
</dbReference>
<feature type="compositionally biased region" description="Low complexity" evidence="1">
    <location>
        <begin position="67"/>
        <end position="77"/>
    </location>
</feature>
<feature type="region of interest" description="Disordered" evidence="1">
    <location>
        <begin position="262"/>
        <end position="297"/>
    </location>
</feature>
<dbReference type="GeneTree" id="ENSGT00940000162025"/>
<dbReference type="InParanoid" id="A0A6I8PBP9"/>
<organism evidence="2 3">
    <name type="scientific">Ornithorhynchus anatinus</name>
    <name type="common">Duckbill platypus</name>
    <dbReference type="NCBI Taxonomy" id="9258"/>
    <lineage>
        <taxon>Eukaryota</taxon>
        <taxon>Metazoa</taxon>
        <taxon>Chordata</taxon>
        <taxon>Craniata</taxon>
        <taxon>Vertebrata</taxon>
        <taxon>Euteleostomi</taxon>
        <taxon>Mammalia</taxon>
        <taxon>Monotremata</taxon>
        <taxon>Ornithorhynchidae</taxon>
        <taxon>Ornithorhynchus</taxon>
    </lineage>
</organism>
<evidence type="ECO:0000256" key="1">
    <source>
        <dbReference type="SAM" id="MobiDB-lite"/>
    </source>
</evidence>
<reference evidence="2" key="2">
    <citation type="submission" date="2025-08" db="UniProtKB">
        <authorList>
            <consortium name="Ensembl"/>
        </authorList>
    </citation>
    <scope>IDENTIFICATION</scope>
    <source>
        <strain evidence="2">Glennie</strain>
    </source>
</reference>
<dbReference type="Bgee" id="ENSOANG00000037342">
    <property type="expression patterns" value="Expressed in cerebellum and 6 other cell types or tissues"/>
</dbReference>
<dbReference type="Gene3D" id="1.25.40.10">
    <property type="entry name" value="Tetratricopeptide repeat domain"/>
    <property type="match status" value="1"/>
</dbReference>
<name>A0A6I8PBP9_ORNAN</name>
<feature type="compositionally biased region" description="Basic and acidic residues" evidence="1">
    <location>
        <begin position="262"/>
        <end position="276"/>
    </location>
</feature>
<evidence type="ECO:0000313" key="2">
    <source>
        <dbReference type="Ensembl" id="ENSOANP00000051928.1"/>
    </source>
</evidence>
<reference evidence="2" key="3">
    <citation type="submission" date="2025-09" db="UniProtKB">
        <authorList>
            <consortium name="Ensembl"/>
        </authorList>
    </citation>
    <scope>IDENTIFICATION</scope>
    <source>
        <strain evidence="2">Glennie</strain>
    </source>
</reference>
<dbReference type="AlphaFoldDB" id="A0A6I8PBP9"/>
<proteinExistence type="predicted"/>
<dbReference type="Proteomes" id="UP000002279">
    <property type="component" value="Chromosome X1"/>
</dbReference>
<dbReference type="PANTHER" id="PTHR47503:SF1">
    <property type="entry name" value="PURKINJE CELL PROTEIN 2 HOMOLOG"/>
    <property type="match status" value="1"/>
</dbReference>
<protein>
    <submittedName>
        <fullName evidence="2">Purkinje cell protein 2</fullName>
    </submittedName>
</protein>
<feature type="compositionally biased region" description="Low complexity" evidence="1">
    <location>
        <begin position="105"/>
        <end position="120"/>
    </location>
</feature>
<dbReference type="OMA" id="WIPSPIT"/>
<dbReference type="InterPro" id="IPR042168">
    <property type="entry name" value="Pcp2"/>
</dbReference>
<dbReference type="GO" id="GO:0005085">
    <property type="term" value="F:guanyl-nucleotide exchange factor activity"/>
    <property type="evidence" value="ECO:0007669"/>
    <property type="project" value="InterPro"/>
</dbReference>
<dbReference type="PANTHER" id="PTHR47503">
    <property type="entry name" value="PURKINJE CELL PROTEIN 2"/>
    <property type="match status" value="1"/>
</dbReference>
<sequence>MNTRGGRKSPVPLWVYRFLPRSLVSYHPPPNPGQQTNSAALPSLGPLSISGRRWPASPIRPPPPSAPVITPVRQQGRGRQGAAGRGQTLPSLREPGGRGRGRGTGARCPPSRRGAKAAPAPGGGGLPQEEEDESKPDQPPQPLPRHWYCGRPATTLPPRQRGHGTSLTPRLMELPRICYPLPPWGPELRVPPSRRQVIMPAWSRPTDAIGLQVLPTTYLENPEVERRYAAPAPAPARPSQLSAGTPEQEGFFNLLSHVQGGRMEEQRCALRTRPDQRTSGANPPNQDGPGPAPEMDNLMDMLAHTQGHRMDDQRVSVSYLPGFRPGEDRRASESDTSPSSQMQLSQAGKGDGRSDGVAVGPRTPRGLGGDGQAALPGPGSGRCSRKAARILREVGMGWSGRGRGPGAAYPRATWTSVRSRT</sequence>
<evidence type="ECO:0000313" key="3">
    <source>
        <dbReference type="Proteomes" id="UP000002279"/>
    </source>
</evidence>
<dbReference type="Ensembl" id="ENSOANT00000071895.1">
    <property type="protein sequence ID" value="ENSOANP00000051928.1"/>
    <property type="gene ID" value="ENSOANG00000037342.1"/>
</dbReference>
<feature type="region of interest" description="Disordered" evidence="1">
    <location>
        <begin position="24"/>
        <end position="167"/>
    </location>
</feature>
<gene>
    <name evidence="2" type="primary">PCP2</name>
</gene>
<dbReference type="Pfam" id="PF02188">
    <property type="entry name" value="GoLoco"/>
    <property type="match status" value="2"/>
</dbReference>
<reference evidence="2 3" key="1">
    <citation type="journal article" date="2008" name="Nature">
        <title>Genome analysis of the platypus reveals unique signatures of evolution.</title>
        <authorList>
            <person name="Warren W.C."/>
            <person name="Hillier L.W."/>
            <person name="Marshall Graves J.A."/>
            <person name="Birney E."/>
            <person name="Ponting C.P."/>
            <person name="Grutzner F."/>
            <person name="Belov K."/>
            <person name="Miller W."/>
            <person name="Clarke L."/>
            <person name="Chinwalla A.T."/>
            <person name="Yang S.P."/>
            <person name="Heger A."/>
            <person name="Locke D.P."/>
            <person name="Miethke P."/>
            <person name="Waters P.D."/>
            <person name="Veyrunes F."/>
            <person name="Fulton L."/>
            <person name="Fulton B."/>
            <person name="Graves T."/>
            <person name="Wallis J."/>
            <person name="Puente X.S."/>
            <person name="Lopez-Otin C."/>
            <person name="Ordonez G.R."/>
            <person name="Eichler E.E."/>
            <person name="Chen L."/>
            <person name="Cheng Z."/>
            <person name="Deakin J.E."/>
            <person name="Alsop A."/>
            <person name="Thompson K."/>
            <person name="Kirby P."/>
            <person name="Papenfuss A.T."/>
            <person name="Wakefield M.J."/>
            <person name="Olender T."/>
            <person name="Lancet D."/>
            <person name="Huttley G.A."/>
            <person name="Smit A.F."/>
            <person name="Pask A."/>
            <person name="Temple-Smith P."/>
            <person name="Batzer M.A."/>
            <person name="Walker J.A."/>
            <person name="Konkel M.K."/>
            <person name="Harris R.S."/>
            <person name="Whittington C.M."/>
            <person name="Wong E.S."/>
            <person name="Gemmell N.J."/>
            <person name="Buschiazzo E."/>
            <person name="Vargas Jentzsch I.M."/>
            <person name="Merkel A."/>
            <person name="Schmitz J."/>
            <person name="Zemann A."/>
            <person name="Churakov G."/>
            <person name="Kriegs J.O."/>
            <person name="Brosius J."/>
            <person name="Murchison E.P."/>
            <person name="Sachidanandam R."/>
            <person name="Smith C."/>
            <person name="Hannon G.J."/>
            <person name="Tsend-Ayush E."/>
            <person name="McMillan D."/>
            <person name="Attenborough R."/>
            <person name="Rens W."/>
            <person name="Ferguson-Smith M."/>
            <person name="Lefevre C.M."/>
            <person name="Sharp J.A."/>
            <person name="Nicholas K.R."/>
            <person name="Ray D.A."/>
            <person name="Kube M."/>
            <person name="Reinhardt R."/>
            <person name="Pringle T.H."/>
            <person name="Taylor J."/>
            <person name="Jones R.C."/>
            <person name="Nixon B."/>
            <person name="Dacheux J.L."/>
            <person name="Niwa H."/>
            <person name="Sekita Y."/>
            <person name="Huang X."/>
            <person name="Stark A."/>
            <person name="Kheradpour P."/>
            <person name="Kellis M."/>
            <person name="Flicek P."/>
            <person name="Chen Y."/>
            <person name="Webber C."/>
            <person name="Hardison R."/>
            <person name="Nelson J."/>
            <person name="Hallsworth-Pepin K."/>
            <person name="Delehaunty K."/>
            <person name="Markovic C."/>
            <person name="Minx P."/>
            <person name="Feng Y."/>
            <person name="Kremitzki C."/>
            <person name="Mitreva M."/>
            <person name="Glasscock J."/>
            <person name="Wylie T."/>
            <person name="Wohldmann P."/>
            <person name="Thiru P."/>
            <person name="Nhan M.N."/>
            <person name="Pohl C.S."/>
            <person name="Smith S.M."/>
            <person name="Hou S."/>
            <person name="Nefedov M."/>
            <person name="de Jong P.J."/>
            <person name="Renfree M.B."/>
            <person name="Mardis E.R."/>
            <person name="Wilson R.K."/>
        </authorList>
    </citation>
    <scope>NUCLEOTIDE SEQUENCE [LARGE SCALE GENOMIC DNA]</scope>
    <source>
        <strain evidence="2 3">Glennie</strain>
    </source>
</reference>
<feature type="compositionally biased region" description="Polar residues" evidence="1">
    <location>
        <begin position="334"/>
        <end position="346"/>
    </location>
</feature>
<dbReference type="PROSITE" id="PS50877">
    <property type="entry name" value="GOLOCO"/>
    <property type="match status" value="2"/>
</dbReference>
<dbReference type="InterPro" id="IPR011990">
    <property type="entry name" value="TPR-like_helical_dom_sf"/>
</dbReference>
<dbReference type="InterPro" id="IPR003109">
    <property type="entry name" value="GoLoco_motif"/>
</dbReference>